<evidence type="ECO:0000313" key="1">
    <source>
        <dbReference type="EMBL" id="KAJ8666097.1"/>
    </source>
</evidence>
<comment type="caution">
    <text evidence="1">The sequence shown here is derived from an EMBL/GenBank/DDBJ whole genome shotgun (WGS) entry which is preliminary data.</text>
</comment>
<protein>
    <submittedName>
        <fullName evidence="1">Uncharacterized protein</fullName>
    </submittedName>
</protein>
<keyword evidence="2" id="KW-1185">Reference proteome</keyword>
<evidence type="ECO:0000313" key="2">
    <source>
        <dbReference type="Proteomes" id="UP001239111"/>
    </source>
</evidence>
<dbReference type="Proteomes" id="UP001239111">
    <property type="component" value="Chromosome 4"/>
</dbReference>
<accession>A0ACC2N4U8</accession>
<organism evidence="1 2">
    <name type="scientific">Eretmocerus hayati</name>
    <dbReference type="NCBI Taxonomy" id="131215"/>
    <lineage>
        <taxon>Eukaryota</taxon>
        <taxon>Metazoa</taxon>
        <taxon>Ecdysozoa</taxon>
        <taxon>Arthropoda</taxon>
        <taxon>Hexapoda</taxon>
        <taxon>Insecta</taxon>
        <taxon>Pterygota</taxon>
        <taxon>Neoptera</taxon>
        <taxon>Endopterygota</taxon>
        <taxon>Hymenoptera</taxon>
        <taxon>Apocrita</taxon>
        <taxon>Proctotrupomorpha</taxon>
        <taxon>Chalcidoidea</taxon>
        <taxon>Aphelinidae</taxon>
        <taxon>Aphelininae</taxon>
        <taxon>Eretmocerus</taxon>
    </lineage>
</organism>
<reference evidence="1" key="1">
    <citation type="submission" date="2023-04" db="EMBL/GenBank/DDBJ databases">
        <title>A chromosome-level genome assembly of the parasitoid wasp Eretmocerus hayati.</title>
        <authorList>
            <person name="Zhong Y."/>
            <person name="Liu S."/>
            <person name="Liu Y."/>
        </authorList>
    </citation>
    <scope>NUCLEOTIDE SEQUENCE</scope>
    <source>
        <strain evidence="1">ZJU_SS_LIU_2023</strain>
    </source>
</reference>
<name>A0ACC2N4U8_9HYME</name>
<sequence length="134" mass="14347">MPVQLIPEVYDQQPSTLSGYFGDAPNHMTLASSTTTSVATAIGRGIDFPAPHQTNADQQQVQPLNLTSRRAIVTEPPVMLYQLHPPSPVPDSVNPKMRYVIRRVANAPQPAAGPASGEARVQQPAGKELQMAAP</sequence>
<gene>
    <name evidence="1" type="ORF">QAD02_007759</name>
</gene>
<dbReference type="EMBL" id="CM056744">
    <property type="protein sequence ID" value="KAJ8666097.1"/>
    <property type="molecule type" value="Genomic_DNA"/>
</dbReference>
<proteinExistence type="predicted"/>